<keyword evidence="2" id="KW-1185">Reference proteome</keyword>
<dbReference type="Proteomes" id="UP000502677">
    <property type="component" value="Chromosome"/>
</dbReference>
<name>A0A6G7XFN3_9MICO</name>
<evidence type="ECO:0000313" key="2">
    <source>
        <dbReference type="Proteomes" id="UP000502677"/>
    </source>
</evidence>
<gene>
    <name evidence="1" type="ORF">G7068_08260</name>
</gene>
<proteinExistence type="predicted"/>
<dbReference type="InterPro" id="IPR020109">
    <property type="entry name" value="Holin_r1t"/>
</dbReference>
<dbReference type="EMBL" id="CP049863">
    <property type="protein sequence ID" value="QIK63188.1"/>
    <property type="molecule type" value="Genomic_DNA"/>
</dbReference>
<dbReference type="RefSeq" id="WP_166291015.1">
    <property type="nucleotide sequence ID" value="NZ_CP049863.1"/>
</dbReference>
<organism evidence="1 2">
    <name type="scientific">Leucobacter viscericola</name>
    <dbReference type="NCBI Taxonomy" id="2714935"/>
    <lineage>
        <taxon>Bacteria</taxon>
        <taxon>Bacillati</taxon>
        <taxon>Actinomycetota</taxon>
        <taxon>Actinomycetes</taxon>
        <taxon>Micrococcales</taxon>
        <taxon>Microbacteriaceae</taxon>
        <taxon>Leucobacter</taxon>
    </lineage>
</organism>
<protein>
    <submittedName>
        <fullName evidence="1">Holin</fullName>
    </submittedName>
</protein>
<dbReference type="Pfam" id="PF16945">
    <property type="entry name" value="Phage_r1t_holin"/>
    <property type="match status" value="1"/>
</dbReference>
<evidence type="ECO:0000313" key="1">
    <source>
        <dbReference type="EMBL" id="QIK63188.1"/>
    </source>
</evidence>
<accession>A0A6G7XFN3</accession>
<dbReference type="AlphaFoldDB" id="A0A6G7XFN3"/>
<sequence>MFTKLFWKDAGERAVKTFAQAAVALLTAGATGLLGIDWPQLLSVAGLAALVSILTSVGSDSVGDRGTASLLVLSAEDSV</sequence>
<dbReference type="KEGG" id="lvi:G7068_08260"/>
<reference evidence="1 2" key="1">
    <citation type="submission" date="2020-03" db="EMBL/GenBank/DDBJ databases">
        <title>Leucobacter sp. nov., isolated from beetles.</title>
        <authorList>
            <person name="Hyun D.-W."/>
            <person name="Bae J.-W."/>
        </authorList>
    </citation>
    <scope>NUCLEOTIDE SEQUENCE [LARGE SCALE GENOMIC DNA]</scope>
    <source>
        <strain evidence="1 2">HDW9C</strain>
    </source>
</reference>